<gene>
    <name evidence="1" type="ORF">DSM106044_05472</name>
</gene>
<comment type="caution">
    <text evidence="1">The sequence shown here is derived from an EMBL/GenBank/DDBJ whole genome shotgun (WGS) entry which is preliminary data.</text>
</comment>
<dbReference type="RefSeq" id="WP_138004151.1">
    <property type="nucleotide sequence ID" value="NZ_QGQD01000112.1"/>
</dbReference>
<organism evidence="1 2">
    <name type="scientific">Robinsoniella peoriensis</name>
    <dbReference type="NCBI Taxonomy" id="180332"/>
    <lineage>
        <taxon>Bacteria</taxon>
        <taxon>Bacillati</taxon>
        <taxon>Bacillota</taxon>
        <taxon>Clostridia</taxon>
        <taxon>Lachnospirales</taxon>
        <taxon>Lachnospiraceae</taxon>
        <taxon>Robinsoniella</taxon>
    </lineage>
</organism>
<keyword evidence="2" id="KW-1185">Reference proteome</keyword>
<dbReference type="AlphaFoldDB" id="A0A4U8Q7G2"/>
<sequence length="160" mass="18602">MRISHCIPFYKPIIPDNIKDKICFSATESLTRDEAIWYSYALMIVAEQLEKEEIDLNSLTAVTVIFTINGILSIDGECSTGESVYLDLIIYSMRHIRSISSRKLVLFKFLEGLIRHFWQLEDDSMVNSKVRQLMQYIEKDFSSGDLLHKFESAELQEMYS</sequence>
<proteinExistence type="predicted"/>
<reference evidence="1 2" key="1">
    <citation type="journal article" date="2019" name="Anaerobe">
        <title>Detection of Robinsoniella peoriensis in multiple bone samples of a trauma patient.</title>
        <authorList>
            <person name="Schrottner P."/>
            <person name="Hartwich K."/>
            <person name="Bunk B."/>
            <person name="Schober I."/>
            <person name="Helbig S."/>
            <person name="Rudolph W.W."/>
            <person name="Gunzer F."/>
        </authorList>
    </citation>
    <scope>NUCLEOTIDE SEQUENCE [LARGE SCALE GENOMIC DNA]</scope>
    <source>
        <strain evidence="1 2">DSM 106044</strain>
    </source>
</reference>
<dbReference type="Proteomes" id="UP000306509">
    <property type="component" value="Unassembled WGS sequence"/>
</dbReference>
<dbReference type="EMBL" id="QGQD01000112">
    <property type="protein sequence ID" value="TLC97675.1"/>
    <property type="molecule type" value="Genomic_DNA"/>
</dbReference>
<name>A0A4U8Q7G2_9FIRM</name>
<evidence type="ECO:0000313" key="2">
    <source>
        <dbReference type="Proteomes" id="UP000306509"/>
    </source>
</evidence>
<evidence type="ECO:0000313" key="1">
    <source>
        <dbReference type="EMBL" id="TLC97675.1"/>
    </source>
</evidence>
<accession>A0A4U8Q7G2</accession>
<protein>
    <submittedName>
        <fullName evidence="1">Uncharacterized protein</fullName>
    </submittedName>
</protein>